<dbReference type="InterPro" id="IPR014730">
    <property type="entry name" value="ETF_a/b_N"/>
</dbReference>
<accession>A0A328HF74</accession>
<evidence type="ECO:0000256" key="1">
    <source>
        <dbReference type="ARBA" id="ARBA00001974"/>
    </source>
</evidence>
<dbReference type="SMART" id="SM00893">
    <property type="entry name" value="ETF"/>
    <property type="match status" value="1"/>
</dbReference>
<evidence type="ECO:0000256" key="6">
    <source>
        <dbReference type="ARBA" id="ARBA00025649"/>
    </source>
</evidence>
<dbReference type="PIRSF" id="PIRSF000090">
    <property type="entry name" value="Beta-ETF"/>
    <property type="match status" value="1"/>
</dbReference>
<dbReference type="EMBL" id="QLNP01000100">
    <property type="protein sequence ID" value="RAM35653.1"/>
    <property type="molecule type" value="Genomic_DNA"/>
</dbReference>
<organism evidence="8 9">
    <name type="scientific">Arthrobacter globiformis</name>
    <dbReference type="NCBI Taxonomy" id="1665"/>
    <lineage>
        <taxon>Bacteria</taxon>
        <taxon>Bacillati</taxon>
        <taxon>Actinomycetota</taxon>
        <taxon>Actinomycetes</taxon>
        <taxon>Micrococcales</taxon>
        <taxon>Micrococcaceae</taxon>
        <taxon>Arthrobacter</taxon>
    </lineage>
</organism>
<dbReference type="Gene3D" id="3.40.50.620">
    <property type="entry name" value="HUPs"/>
    <property type="match status" value="1"/>
</dbReference>
<comment type="similarity">
    <text evidence="2">Belongs to the ETF beta-subunit/FixA family.</text>
</comment>
<reference evidence="8 9" key="1">
    <citation type="submission" date="2018-04" db="EMBL/GenBank/DDBJ databases">
        <title>Bacteria isolated from cave deposits of Manipur.</title>
        <authorList>
            <person name="Sahoo D."/>
            <person name="Sarangthem I."/>
            <person name="Nandeibam J."/>
        </authorList>
    </citation>
    <scope>NUCLEOTIDE SEQUENCE [LARGE SCALE GENOMIC DNA]</scope>
    <source>
        <strain evidence="9">mrc11</strain>
    </source>
</reference>
<name>A0A328HF74_ARTGO</name>
<evidence type="ECO:0000256" key="4">
    <source>
        <dbReference type="ARBA" id="ARBA00022448"/>
    </source>
</evidence>
<dbReference type="PANTHER" id="PTHR21294:SF8">
    <property type="entry name" value="ELECTRON TRANSFER FLAVOPROTEIN SUBUNIT BETA"/>
    <property type="match status" value="1"/>
</dbReference>
<dbReference type="AlphaFoldDB" id="A0A328HF74"/>
<keyword evidence="5" id="KW-0249">Electron transport</keyword>
<feature type="domain" description="Electron transfer flavoprotein alpha/beta-subunit N-terminal" evidence="7">
    <location>
        <begin position="23"/>
        <end position="214"/>
    </location>
</feature>
<comment type="cofactor">
    <cofactor evidence="1">
        <name>FAD</name>
        <dbReference type="ChEBI" id="CHEBI:57692"/>
    </cofactor>
</comment>
<dbReference type="GO" id="GO:0009055">
    <property type="term" value="F:electron transfer activity"/>
    <property type="evidence" value="ECO:0007669"/>
    <property type="project" value="InterPro"/>
</dbReference>
<comment type="function">
    <text evidence="6">The electron transfer flavoprotein serves as a specific electron acceptor for other dehydrogenases. It transfers the electrons to the main respiratory chain via ETF-ubiquinone oxidoreductase (ETF dehydrogenase).</text>
</comment>
<protein>
    <submittedName>
        <fullName evidence="8">Electron transfer flavoprotein subunit beta</fullName>
    </submittedName>
</protein>
<evidence type="ECO:0000313" key="8">
    <source>
        <dbReference type="EMBL" id="RAM35653.1"/>
    </source>
</evidence>
<keyword evidence="4" id="KW-0813">Transport</keyword>
<evidence type="ECO:0000313" key="9">
    <source>
        <dbReference type="Proteomes" id="UP000249166"/>
    </source>
</evidence>
<proteinExistence type="inferred from homology"/>
<comment type="subunit">
    <text evidence="3">Heterodimer of an alpha and a beta subunit.</text>
</comment>
<dbReference type="InterPro" id="IPR014729">
    <property type="entry name" value="Rossmann-like_a/b/a_fold"/>
</dbReference>
<dbReference type="Proteomes" id="UP000249166">
    <property type="component" value="Unassembled WGS sequence"/>
</dbReference>
<gene>
    <name evidence="8" type="ORF">DBZ45_19405</name>
</gene>
<dbReference type="InterPro" id="IPR012255">
    <property type="entry name" value="ETF_b"/>
</dbReference>
<dbReference type="Pfam" id="PF01012">
    <property type="entry name" value="ETF"/>
    <property type="match status" value="1"/>
</dbReference>
<evidence type="ECO:0000256" key="5">
    <source>
        <dbReference type="ARBA" id="ARBA00022982"/>
    </source>
</evidence>
<dbReference type="SUPFAM" id="SSF52402">
    <property type="entry name" value="Adenine nucleotide alpha hydrolases-like"/>
    <property type="match status" value="1"/>
</dbReference>
<dbReference type="RefSeq" id="WP_111905473.1">
    <property type="nucleotide sequence ID" value="NZ_QLNP01000100.1"/>
</dbReference>
<sequence length="251" mass="26740">MKIMVCVKYVSATSQFIEFLPDESDVDPAFLERDVNEADYSAIEEALKLRDETGLGEVIVMTAGGEPEEEGLRKALAMGADRAIRVLLPPLSSQDPVAVARAMAVAVREENPDLVICGVQSSDFGSQSTGPALASALGLPMVAAVTLIEHSGNRLRLHRDCEAGRAEVVEVDGPLVISVQAGINDPRFGSFRDMKRAKKAAIPVVSPGNLGEARVTAVRMYVPAATQTVQMIEGGPARVAAQIMQLVKDEN</sequence>
<comment type="caution">
    <text evidence="8">The sequence shown here is derived from an EMBL/GenBank/DDBJ whole genome shotgun (WGS) entry which is preliminary data.</text>
</comment>
<evidence type="ECO:0000256" key="3">
    <source>
        <dbReference type="ARBA" id="ARBA00011355"/>
    </source>
</evidence>
<evidence type="ECO:0000259" key="7">
    <source>
        <dbReference type="SMART" id="SM00893"/>
    </source>
</evidence>
<dbReference type="OrthoDB" id="9804960at2"/>
<dbReference type="PANTHER" id="PTHR21294">
    <property type="entry name" value="ELECTRON TRANSFER FLAVOPROTEIN BETA-SUBUNIT"/>
    <property type="match status" value="1"/>
</dbReference>
<evidence type="ECO:0000256" key="2">
    <source>
        <dbReference type="ARBA" id="ARBA00007557"/>
    </source>
</evidence>